<dbReference type="CDD" id="cd03024">
    <property type="entry name" value="DsbA_FrnE"/>
    <property type="match status" value="1"/>
</dbReference>
<dbReference type="GO" id="GO:0003756">
    <property type="term" value="F:protein disulfide isomerase activity"/>
    <property type="evidence" value="ECO:0007669"/>
    <property type="project" value="UniProtKB-EC"/>
</dbReference>
<evidence type="ECO:0000313" key="2">
    <source>
        <dbReference type="EMBL" id="MDR6243063.1"/>
    </source>
</evidence>
<protein>
    <submittedName>
        <fullName evidence="2">Protein disulfide-isomerase</fullName>
        <ecNumber evidence="2">5.3.4.1</ecNumber>
    </submittedName>
</protein>
<evidence type="ECO:0000313" key="3">
    <source>
        <dbReference type="Proteomes" id="UP001185028"/>
    </source>
</evidence>
<feature type="domain" description="DSBA-like thioredoxin" evidence="1">
    <location>
        <begin position="3"/>
        <end position="205"/>
    </location>
</feature>
<reference evidence="2 3" key="1">
    <citation type="submission" date="2023-07" db="EMBL/GenBank/DDBJ databases">
        <title>Genomic Encyclopedia of Type Strains, Phase IV (KMG-IV): sequencing the most valuable type-strain genomes for metagenomic binning, comparative biology and taxonomic classification.</title>
        <authorList>
            <person name="Goeker M."/>
        </authorList>
    </citation>
    <scope>NUCLEOTIDE SEQUENCE [LARGE SCALE GENOMIC DNA]</scope>
    <source>
        <strain evidence="2 3">DSM 22170</strain>
    </source>
</reference>
<dbReference type="EMBL" id="JAVDQH010000003">
    <property type="protein sequence ID" value="MDR6243063.1"/>
    <property type="molecule type" value="Genomic_DNA"/>
</dbReference>
<dbReference type="Gene3D" id="3.40.30.10">
    <property type="entry name" value="Glutaredoxin"/>
    <property type="match status" value="1"/>
</dbReference>
<dbReference type="PANTHER" id="PTHR13887:SF41">
    <property type="entry name" value="THIOREDOXIN SUPERFAMILY PROTEIN"/>
    <property type="match status" value="1"/>
</dbReference>
<dbReference type="PANTHER" id="PTHR13887">
    <property type="entry name" value="GLUTATHIONE S-TRANSFERASE KAPPA"/>
    <property type="match status" value="1"/>
</dbReference>
<dbReference type="SUPFAM" id="SSF52833">
    <property type="entry name" value="Thioredoxin-like"/>
    <property type="match status" value="1"/>
</dbReference>
<comment type="caution">
    <text evidence="2">The sequence shown here is derived from an EMBL/GenBank/DDBJ whole genome shotgun (WGS) entry which is preliminary data.</text>
</comment>
<dbReference type="InterPro" id="IPR036249">
    <property type="entry name" value="Thioredoxin-like_sf"/>
</dbReference>
<evidence type="ECO:0000259" key="1">
    <source>
        <dbReference type="Pfam" id="PF01323"/>
    </source>
</evidence>
<keyword evidence="3" id="KW-1185">Reference proteome</keyword>
<organism evidence="2 3">
    <name type="scientific">Paenibacillus hunanensis</name>
    <dbReference type="NCBI Taxonomy" id="539262"/>
    <lineage>
        <taxon>Bacteria</taxon>
        <taxon>Bacillati</taxon>
        <taxon>Bacillota</taxon>
        <taxon>Bacilli</taxon>
        <taxon>Bacillales</taxon>
        <taxon>Paenibacillaceae</taxon>
        <taxon>Paenibacillus</taxon>
    </lineage>
</organism>
<sequence length="243" mass="27083">MKIDIWSDYQCPFCYIGKARLQKALEQFPHGEQVEINYKSFELDPSAERDVPMTNNEMLASKYNTTIEQVRQMNNNIGAQAAQEGLHFEFDSMILTNSFDAHRLMQFAVAKGKGATMDEALFRAFFTDSRHIGDHDTLADIASEVGLDRAEALSVLQSDRYGEDVRRHEKLGSQLGVTGVPFFVINDKYAVSGAQPTEMFASALKDIWAEEQPLQMIGDPSQGEQCADGSCAVPAVENDTDQK</sequence>
<dbReference type="Pfam" id="PF01323">
    <property type="entry name" value="DSBA"/>
    <property type="match status" value="1"/>
</dbReference>
<dbReference type="EC" id="5.3.4.1" evidence="2"/>
<dbReference type="InterPro" id="IPR001853">
    <property type="entry name" value="DSBA-like_thioredoxin_dom"/>
</dbReference>
<dbReference type="Proteomes" id="UP001185028">
    <property type="component" value="Unassembled WGS sequence"/>
</dbReference>
<proteinExistence type="predicted"/>
<dbReference type="RefSeq" id="WP_188775477.1">
    <property type="nucleotide sequence ID" value="NZ_BMMB01000004.1"/>
</dbReference>
<gene>
    <name evidence="2" type="ORF">JOC58_000948</name>
</gene>
<keyword evidence="2" id="KW-0413">Isomerase</keyword>
<name>A0ABU1IUW4_9BACL</name>
<accession>A0ABU1IUW4</accession>